<dbReference type="AlphaFoldDB" id="A0A1I6KXH1"/>
<dbReference type="PRINTS" id="PR00950">
    <property type="entry name" value="TYPE3IMSPROT"/>
</dbReference>
<evidence type="ECO:0000313" key="13">
    <source>
        <dbReference type="EMBL" id="SFR95912.1"/>
    </source>
</evidence>
<keyword evidence="8 12" id="KW-0653">Protein transport</keyword>
<keyword evidence="4 12" id="KW-0813">Transport</keyword>
<dbReference type="SUPFAM" id="SSF160544">
    <property type="entry name" value="EscU C-terminal domain-like"/>
    <property type="match status" value="1"/>
</dbReference>
<dbReference type="InterPro" id="IPR006135">
    <property type="entry name" value="T3SS_substrate_exporter"/>
</dbReference>
<evidence type="ECO:0000256" key="11">
    <source>
        <dbReference type="ARBA" id="ARBA00023225"/>
    </source>
</evidence>
<evidence type="ECO:0000256" key="9">
    <source>
        <dbReference type="ARBA" id="ARBA00022989"/>
    </source>
</evidence>
<comment type="subcellular location">
    <subcellularLocation>
        <location evidence="1">Cell membrane</location>
        <topology evidence="1">Multi-pass membrane protein</topology>
    </subcellularLocation>
</comment>
<dbReference type="InterPro" id="IPR006136">
    <property type="entry name" value="FlhB"/>
</dbReference>
<dbReference type="PANTHER" id="PTHR30531">
    <property type="entry name" value="FLAGELLAR BIOSYNTHETIC PROTEIN FLHB"/>
    <property type="match status" value="1"/>
</dbReference>
<evidence type="ECO:0000256" key="8">
    <source>
        <dbReference type="ARBA" id="ARBA00022927"/>
    </source>
</evidence>
<dbReference type="EMBL" id="FOYZ01000011">
    <property type="protein sequence ID" value="SFR95912.1"/>
    <property type="molecule type" value="Genomic_DNA"/>
</dbReference>
<keyword evidence="6 12" id="KW-0812">Transmembrane</keyword>
<evidence type="ECO:0000256" key="1">
    <source>
        <dbReference type="ARBA" id="ARBA00004651"/>
    </source>
</evidence>
<keyword evidence="13" id="KW-0966">Cell projection</keyword>
<keyword evidence="13" id="KW-0282">Flagellum</keyword>
<reference evidence="13 14" key="1">
    <citation type="submission" date="2016-10" db="EMBL/GenBank/DDBJ databases">
        <authorList>
            <person name="de Groot N.N."/>
        </authorList>
    </citation>
    <scope>NUCLEOTIDE SEQUENCE [LARGE SCALE GENOMIC DNA]</scope>
    <source>
        <strain evidence="13 14">743A</strain>
    </source>
</reference>
<evidence type="ECO:0000256" key="3">
    <source>
        <dbReference type="ARBA" id="ARBA00021622"/>
    </source>
</evidence>
<evidence type="ECO:0000256" key="10">
    <source>
        <dbReference type="ARBA" id="ARBA00023136"/>
    </source>
</evidence>
<keyword evidence="11 12" id="KW-1006">Bacterial flagellum protein export</keyword>
<keyword evidence="14" id="KW-1185">Reference proteome</keyword>
<gene>
    <name evidence="12" type="primary">flhB</name>
    <name evidence="13" type="ORF">SAMN05661086_02843</name>
</gene>
<dbReference type="GO" id="GO:0005886">
    <property type="term" value="C:plasma membrane"/>
    <property type="evidence" value="ECO:0007669"/>
    <property type="project" value="UniProtKB-SubCell"/>
</dbReference>
<dbReference type="Proteomes" id="UP000199659">
    <property type="component" value="Unassembled WGS sequence"/>
</dbReference>
<accession>A0A1I6KXH1</accession>
<evidence type="ECO:0000313" key="14">
    <source>
        <dbReference type="Proteomes" id="UP000199659"/>
    </source>
</evidence>
<dbReference type="FunFam" id="3.40.1690.10:FF:000001">
    <property type="entry name" value="Flagellar biosynthetic protein FlhB"/>
    <property type="match status" value="1"/>
</dbReference>
<keyword evidence="10 12" id="KW-0472">Membrane</keyword>
<dbReference type="RefSeq" id="WP_242940551.1">
    <property type="nucleotide sequence ID" value="NZ_FOYZ01000011.1"/>
</dbReference>
<feature type="transmembrane region" description="Helical" evidence="12">
    <location>
        <begin position="199"/>
        <end position="227"/>
    </location>
</feature>
<dbReference type="GO" id="GO:0044780">
    <property type="term" value="P:bacterial-type flagellum assembly"/>
    <property type="evidence" value="ECO:0007669"/>
    <property type="project" value="InterPro"/>
</dbReference>
<dbReference type="Gene3D" id="3.40.1690.10">
    <property type="entry name" value="secretion proteins EscU"/>
    <property type="match status" value="1"/>
</dbReference>
<comment type="similarity">
    <text evidence="2 12">Belongs to the type III secretion exporter family.</text>
</comment>
<evidence type="ECO:0000256" key="7">
    <source>
        <dbReference type="ARBA" id="ARBA00022795"/>
    </source>
</evidence>
<evidence type="ECO:0000256" key="12">
    <source>
        <dbReference type="RuleBase" id="RU364091"/>
    </source>
</evidence>
<feature type="transmembrane region" description="Helical" evidence="12">
    <location>
        <begin position="101"/>
        <end position="123"/>
    </location>
</feature>
<evidence type="ECO:0000256" key="6">
    <source>
        <dbReference type="ARBA" id="ARBA00022692"/>
    </source>
</evidence>
<sequence length="370" mass="42287">MSKYILQYNLQFFAKDGPGGEKTEEPTSKKLSDAREKGQVARSADLVTAVMLLSLFLMLKIFVGSMGNRLMAIYYSDFTRMAEIAQFDFTAQLVQSLFQNLMIQILMVTLPIFLFSYILTIGVEIYQVKWKPTLEPLKPKLDKVNPISGMKKLISMDKIMELLKSLLKLGIIGIIVYTTLNSQWGLILQVYDYTLEQAIAVIGNVIIDLGLKISVCFFIFAFADVFYQKRKFRKDMMMTKQEIKDEYKNTEGDPQIKGKIRQKMREVSRQRMMQALKEADVVITNPTHFAVAVKYDKDASSAPVVVAKGADLLAAKIKEVARENDIEIVENKPLARMIYFNVELGDEIPQELYQMVAEVLAYVYRIKNKL</sequence>
<feature type="transmembrane region" description="Helical" evidence="12">
    <location>
        <begin position="44"/>
        <end position="63"/>
    </location>
</feature>
<dbReference type="GO" id="GO:0009306">
    <property type="term" value="P:protein secretion"/>
    <property type="evidence" value="ECO:0007669"/>
    <property type="project" value="InterPro"/>
</dbReference>
<evidence type="ECO:0000256" key="4">
    <source>
        <dbReference type="ARBA" id="ARBA00022448"/>
    </source>
</evidence>
<organism evidence="13 14">
    <name type="scientific">Anaeromicropila populeti</name>
    <dbReference type="NCBI Taxonomy" id="37658"/>
    <lineage>
        <taxon>Bacteria</taxon>
        <taxon>Bacillati</taxon>
        <taxon>Bacillota</taxon>
        <taxon>Clostridia</taxon>
        <taxon>Lachnospirales</taxon>
        <taxon>Lachnospiraceae</taxon>
        <taxon>Anaeromicropila</taxon>
    </lineage>
</organism>
<dbReference type="Gene3D" id="6.10.250.2080">
    <property type="match status" value="1"/>
</dbReference>
<dbReference type="STRING" id="37658.SAMN05661086_02843"/>
<comment type="function">
    <text evidence="12">Required for formation of the rod structure in the basal body of the flagellar apparatus. Together with FliI and FliH, may constitute the export apparatus of flagellin.</text>
</comment>
<name>A0A1I6KXH1_9FIRM</name>
<evidence type="ECO:0000256" key="5">
    <source>
        <dbReference type="ARBA" id="ARBA00022475"/>
    </source>
</evidence>
<keyword evidence="9 12" id="KW-1133">Transmembrane helix</keyword>
<keyword evidence="13" id="KW-0969">Cilium</keyword>
<protein>
    <recommendedName>
        <fullName evidence="3 12">Flagellar biosynthetic protein FlhB</fullName>
    </recommendedName>
</protein>
<dbReference type="Pfam" id="PF01312">
    <property type="entry name" value="Bac_export_2"/>
    <property type="match status" value="1"/>
</dbReference>
<evidence type="ECO:0000256" key="2">
    <source>
        <dbReference type="ARBA" id="ARBA00010690"/>
    </source>
</evidence>
<feature type="transmembrane region" description="Helical" evidence="12">
    <location>
        <begin position="166"/>
        <end position="187"/>
    </location>
</feature>
<keyword evidence="7 12" id="KW-1005">Bacterial flagellum biogenesis</keyword>
<keyword evidence="5 12" id="KW-1003">Cell membrane</keyword>
<dbReference type="PANTHER" id="PTHR30531:SF12">
    <property type="entry name" value="FLAGELLAR BIOSYNTHETIC PROTEIN FLHB"/>
    <property type="match status" value="1"/>
</dbReference>
<dbReference type="NCBIfam" id="TIGR00328">
    <property type="entry name" value="flhB"/>
    <property type="match status" value="1"/>
</dbReference>
<dbReference type="InterPro" id="IPR029025">
    <property type="entry name" value="T3SS_substrate_exporter_C"/>
</dbReference>
<proteinExistence type="inferred from homology"/>